<dbReference type="Proteomes" id="UP001331515">
    <property type="component" value="Unassembled WGS sequence"/>
</dbReference>
<sequence length="141" mass="15562">MGVLSISLNRWQMKNKQWLLLVLLINNRPFEPGASHATTIVYSEGGGGGYCDWQLGTPCQRWDGVTNQAKDERRAWHCQGPGVHRLKAPGVGPGQRCNPSWPSPLSAVAAALSGGRVCDINNLIYPREMSAMHRVHMESKQ</sequence>
<organism evidence="1 2">
    <name type="scientific">Champsocephalus gunnari</name>
    <name type="common">Mackerel icefish</name>
    <dbReference type="NCBI Taxonomy" id="52237"/>
    <lineage>
        <taxon>Eukaryota</taxon>
        <taxon>Metazoa</taxon>
        <taxon>Chordata</taxon>
        <taxon>Craniata</taxon>
        <taxon>Vertebrata</taxon>
        <taxon>Euteleostomi</taxon>
        <taxon>Actinopterygii</taxon>
        <taxon>Neopterygii</taxon>
        <taxon>Teleostei</taxon>
        <taxon>Neoteleostei</taxon>
        <taxon>Acanthomorphata</taxon>
        <taxon>Eupercaria</taxon>
        <taxon>Perciformes</taxon>
        <taxon>Notothenioidei</taxon>
        <taxon>Channichthyidae</taxon>
        <taxon>Champsocephalus</taxon>
    </lineage>
</organism>
<proteinExistence type="predicted"/>
<protein>
    <submittedName>
        <fullName evidence="1">Uncharacterized protein</fullName>
    </submittedName>
</protein>
<accession>A0AAN8CT27</accession>
<reference evidence="1 2" key="1">
    <citation type="journal article" date="2023" name="Mol. Biol. Evol.">
        <title>Genomics of Secondarily Temperate Adaptation in the Only Non-Antarctic Icefish.</title>
        <authorList>
            <person name="Rivera-Colon A.G."/>
            <person name="Rayamajhi N."/>
            <person name="Minhas B.F."/>
            <person name="Madrigal G."/>
            <person name="Bilyk K.T."/>
            <person name="Yoon V."/>
            <person name="Hune M."/>
            <person name="Gregory S."/>
            <person name="Cheng C.H.C."/>
            <person name="Catchen J.M."/>
        </authorList>
    </citation>
    <scope>NUCLEOTIDE SEQUENCE [LARGE SCALE GENOMIC DNA]</scope>
    <source>
        <tissue evidence="1">White muscle</tissue>
    </source>
</reference>
<evidence type="ECO:0000313" key="2">
    <source>
        <dbReference type="Proteomes" id="UP001331515"/>
    </source>
</evidence>
<comment type="caution">
    <text evidence="1">The sequence shown here is derived from an EMBL/GenBank/DDBJ whole genome shotgun (WGS) entry which is preliminary data.</text>
</comment>
<dbReference type="AlphaFoldDB" id="A0AAN8CT27"/>
<keyword evidence="2" id="KW-1185">Reference proteome</keyword>
<dbReference type="EMBL" id="JAURVH010001529">
    <property type="protein sequence ID" value="KAK5908010.1"/>
    <property type="molecule type" value="Genomic_DNA"/>
</dbReference>
<gene>
    <name evidence="1" type="ORF">CgunFtcFv8_016105</name>
</gene>
<name>A0AAN8CT27_CHAGU</name>
<evidence type="ECO:0000313" key="1">
    <source>
        <dbReference type="EMBL" id="KAK5908010.1"/>
    </source>
</evidence>